<dbReference type="GO" id="GO:0008887">
    <property type="term" value="F:glycerate kinase activity"/>
    <property type="evidence" value="ECO:0007669"/>
    <property type="project" value="InterPro"/>
</dbReference>
<dbReference type="RefSeq" id="WP_220582281.1">
    <property type="nucleotide sequence ID" value="NZ_RKLT01000025.1"/>
</dbReference>
<evidence type="ECO:0000259" key="1">
    <source>
        <dbReference type="Pfam" id="PF05161"/>
    </source>
</evidence>
<organism evidence="3 4">
    <name type="scientific">Haloarcula nitratireducens</name>
    <dbReference type="NCBI Taxonomy" id="2487749"/>
    <lineage>
        <taxon>Archaea</taxon>
        <taxon>Methanobacteriati</taxon>
        <taxon>Methanobacteriota</taxon>
        <taxon>Stenosarchaea group</taxon>
        <taxon>Halobacteria</taxon>
        <taxon>Halobacteriales</taxon>
        <taxon>Haloarculaceae</taxon>
        <taxon>Haloarcula</taxon>
    </lineage>
</organism>
<feature type="domain" description="MOFRL-associated" evidence="2">
    <location>
        <begin position="17"/>
        <end position="249"/>
    </location>
</feature>
<dbReference type="PANTHER" id="PTHR12227:SF0">
    <property type="entry name" value="GLYCERATE KINASE"/>
    <property type="match status" value="1"/>
</dbReference>
<dbReference type="InterPro" id="IPR038614">
    <property type="entry name" value="GK_N_sf"/>
</dbReference>
<dbReference type="GO" id="GO:0005737">
    <property type="term" value="C:cytoplasm"/>
    <property type="evidence" value="ECO:0007669"/>
    <property type="project" value="TreeGrafter"/>
</dbReference>
<evidence type="ECO:0000313" key="3">
    <source>
        <dbReference type="EMBL" id="MBX0297695.1"/>
    </source>
</evidence>
<dbReference type="Gene3D" id="3.40.1480.10">
    <property type="entry name" value="MOFRL domain"/>
    <property type="match status" value="1"/>
</dbReference>
<reference evidence="3 4" key="1">
    <citation type="submission" date="2021-06" db="EMBL/GenBank/DDBJ databases">
        <title>Halomicroarcula sp. a new haloarchaeum isolated from saline soil.</title>
        <authorList>
            <person name="Duran-Viseras A."/>
            <person name="Sanchez-Porro C."/>
            <person name="Ventosa A."/>
        </authorList>
    </citation>
    <scope>NUCLEOTIDE SEQUENCE [LARGE SCALE GENOMIC DNA]</scope>
    <source>
        <strain evidence="3 4">F27</strain>
    </source>
</reference>
<dbReference type="InterPro" id="IPR007835">
    <property type="entry name" value="MOFRL"/>
</dbReference>
<dbReference type="AlphaFoldDB" id="A0AAW4PK74"/>
<gene>
    <name evidence="3" type="ORF">EGH23_22735</name>
</gene>
<evidence type="ECO:0000259" key="2">
    <source>
        <dbReference type="Pfam" id="PF13660"/>
    </source>
</evidence>
<dbReference type="PANTHER" id="PTHR12227">
    <property type="entry name" value="GLYCERATE KINASE"/>
    <property type="match status" value="1"/>
</dbReference>
<evidence type="ECO:0000313" key="4">
    <source>
        <dbReference type="Proteomes" id="UP001430455"/>
    </source>
</evidence>
<sequence>MFENRDVLAATPEHELALDCLSAGISAAHPKSVIEKTVRIDGEALKINGAEYNIDEYNRILVLGGGNAAGQAAAALEDCLGRRIEEGIVVTDDPATLSRVECIEGSHPIPNKAAEEGTRQILQSALTATKDDLIIALITGGGSALLPAPAESLELADLQTTTEELLRAGATIAEINTVRKHLSDIKGGKLVGAASPAKVVGLIFSDVTGNDIEAVASGPVSPDNTTYHDALDIVDRYDLAIPAAVQNHLTRGNEGEHQETLEESSGAFDDVDVHILADNFTALSAASDVARKEGHEPVILSSHIRGEASEVAKVHVGISEEVAATGNPVSPPAVLISGGETTVTVDGEGSGGPNQEFALSAALELDLPRTVVGSVDTDGIDGNVNAAGALIDADTIDDKPAAQRALSQNDVYSTLDATKALLKTGATGTNVNDLRVIVIGGPDAEA</sequence>
<dbReference type="Pfam" id="PF13660">
    <property type="entry name" value="DUF4147"/>
    <property type="match status" value="1"/>
</dbReference>
<dbReference type="InterPro" id="IPR037035">
    <property type="entry name" value="GK-like_C_sf"/>
</dbReference>
<dbReference type="InterPro" id="IPR039760">
    <property type="entry name" value="MOFRL_protein"/>
</dbReference>
<dbReference type="InterPro" id="IPR025286">
    <property type="entry name" value="MOFRL_assoc_dom"/>
</dbReference>
<feature type="domain" description="MOFRL" evidence="1">
    <location>
        <begin position="334"/>
        <end position="433"/>
    </location>
</feature>
<accession>A0AAW4PK74</accession>
<dbReference type="Gene3D" id="3.40.50.10180">
    <property type="entry name" value="Glycerate kinase, MOFRL-like N-terminal domain"/>
    <property type="match status" value="1"/>
</dbReference>
<proteinExistence type="predicted"/>
<dbReference type="Pfam" id="PF05161">
    <property type="entry name" value="MOFRL"/>
    <property type="match status" value="1"/>
</dbReference>
<dbReference type="SUPFAM" id="SSF82544">
    <property type="entry name" value="GckA/TtuD-like"/>
    <property type="match status" value="1"/>
</dbReference>
<comment type="caution">
    <text evidence="3">The sequence shown here is derived from an EMBL/GenBank/DDBJ whole genome shotgun (WGS) entry which is preliminary data.</text>
</comment>
<dbReference type="EMBL" id="RKLT01000025">
    <property type="protein sequence ID" value="MBX0297695.1"/>
    <property type="molecule type" value="Genomic_DNA"/>
</dbReference>
<keyword evidence="4" id="KW-1185">Reference proteome</keyword>
<protein>
    <submittedName>
        <fullName evidence="3">DUF4147 domain-containing protein</fullName>
    </submittedName>
</protein>
<dbReference type="Proteomes" id="UP001430455">
    <property type="component" value="Unassembled WGS sequence"/>
</dbReference>
<name>A0AAW4PK74_9EURY</name>